<gene>
    <name evidence="1" type="ORF">H2O64_01300</name>
</gene>
<comment type="caution">
    <text evidence="1">The sequence shown here is derived from an EMBL/GenBank/DDBJ whole genome shotgun (WGS) entry which is preliminary data.</text>
</comment>
<organism evidence="1 2">
    <name type="scientific">Kordia aestuariivivens</name>
    <dbReference type="NCBI Taxonomy" id="2759037"/>
    <lineage>
        <taxon>Bacteria</taxon>
        <taxon>Pseudomonadati</taxon>
        <taxon>Bacteroidota</taxon>
        <taxon>Flavobacteriia</taxon>
        <taxon>Flavobacteriales</taxon>
        <taxon>Flavobacteriaceae</taxon>
        <taxon>Kordia</taxon>
    </lineage>
</organism>
<dbReference type="EMBL" id="JACGWS010000001">
    <property type="protein sequence ID" value="MBC8753286.1"/>
    <property type="molecule type" value="Genomic_DNA"/>
</dbReference>
<sequence>MPEKPSVLNAQKIAPNKNEKVLFAPSGLSKIKRMEIQTNATLICA</sequence>
<keyword evidence="2" id="KW-1185">Reference proteome</keyword>
<evidence type="ECO:0000313" key="2">
    <source>
        <dbReference type="Proteomes" id="UP000619238"/>
    </source>
</evidence>
<name>A0ABR7Q404_9FLAO</name>
<protein>
    <submittedName>
        <fullName evidence="1">Uncharacterized protein</fullName>
    </submittedName>
</protein>
<dbReference type="RefSeq" id="WP_187560325.1">
    <property type="nucleotide sequence ID" value="NZ_JACGWS010000001.1"/>
</dbReference>
<dbReference type="Proteomes" id="UP000619238">
    <property type="component" value="Unassembled WGS sequence"/>
</dbReference>
<proteinExistence type="predicted"/>
<accession>A0ABR7Q404</accession>
<evidence type="ECO:0000313" key="1">
    <source>
        <dbReference type="EMBL" id="MBC8753286.1"/>
    </source>
</evidence>
<reference evidence="1 2" key="1">
    <citation type="submission" date="2020-07" db="EMBL/GenBank/DDBJ databases">
        <title>Description of Kordia aestuariivivens sp. nov., isolated from a tidal flat.</title>
        <authorList>
            <person name="Park S."/>
            <person name="Yoon J.-H."/>
        </authorList>
    </citation>
    <scope>NUCLEOTIDE SEQUENCE [LARGE SCALE GENOMIC DNA]</scope>
    <source>
        <strain evidence="1 2">YSTF-M3</strain>
    </source>
</reference>